<dbReference type="InterPro" id="IPR048334">
    <property type="entry name" value="Pellino_FHA"/>
</dbReference>
<feature type="domain" description="Pellino RING" evidence="4">
    <location>
        <begin position="107"/>
        <end position="253"/>
    </location>
</feature>
<evidence type="ECO:0000313" key="6">
    <source>
        <dbReference type="Proteomes" id="UP001434883"/>
    </source>
</evidence>
<dbReference type="InterPro" id="IPR048335">
    <property type="entry name" value="Pellino_RING"/>
</dbReference>
<evidence type="ECO:0008006" key="7">
    <source>
        <dbReference type="Google" id="ProtNLM"/>
    </source>
</evidence>
<dbReference type="PANTHER" id="PTHR12098">
    <property type="entry name" value="E3 UBIQUITIN-PROTEIN LIGASE PELLINO-RELATED"/>
    <property type="match status" value="1"/>
</dbReference>
<comment type="similarity">
    <text evidence="1">Belongs to the pellino family.</text>
</comment>
<keyword evidence="2" id="KW-0597">Phosphoprotein</keyword>
<proteinExistence type="inferred from homology"/>
<dbReference type="Pfam" id="PF04710">
    <property type="entry name" value="Pellino_FHA"/>
    <property type="match status" value="1"/>
</dbReference>
<sequence length="253" mass="28327">MKRINWCFDTCFCVQLYLCNGSLPSGEKGRRKSRFALCRRNKANGVKPSTVHTSCTPQAAKMDSECNELVDGSLIDLCGATLLWRTAEGLARTPTVKHLEVLRQEFNAGRPQCPVGFNTLAFPSLRRKDVLDEKQPWAYLRCGHVHGYHCWGGRRDPEVEAECQERECPMCRAQGPYVPLWLGCEPAFYVDAEPPTHAFMPCGHVCSEKTTAYWSQISLPHGTHAFHAACPFCIHPLSGETGSVRLIFQSPLD</sequence>
<comment type="caution">
    <text evidence="5">The sequence shown here is derived from an EMBL/GenBank/DDBJ whole genome shotgun (WGS) entry which is preliminary data.</text>
</comment>
<dbReference type="Proteomes" id="UP001434883">
    <property type="component" value="Unassembled WGS sequence"/>
</dbReference>
<feature type="domain" description="Pellino FHA" evidence="3">
    <location>
        <begin position="58"/>
        <end position="101"/>
    </location>
</feature>
<reference evidence="5 6" key="1">
    <citation type="submission" date="2021-06" db="EMBL/GenBank/DDBJ databases">
        <authorList>
            <person name="Palmer J.M."/>
        </authorList>
    </citation>
    <scope>NUCLEOTIDE SEQUENCE [LARGE SCALE GENOMIC DNA]</scope>
    <source>
        <strain evidence="5 6">XC_2019</strain>
        <tissue evidence="5">Muscle</tissue>
    </source>
</reference>
<accession>A0ABV0QVM8</accession>
<dbReference type="Pfam" id="PF20723">
    <property type="entry name" value="Pellino_RING"/>
    <property type="match status" value="1"/>
</dbReference>
<evidence type="ECO:0000259" key="4">
    <source>
        <dbReference type="Pfam" id="PF20723"/>
    </source>
</evidence>
<dbReference type="PANTHER" id="PTHR12098:SF4">
    <property type="entry name" value="E3 UBIQUITIN-PROTEIN LIGASE PELLINO HOMOLOG 1"/>
    <property type="match status" value="1"/>
</dbReference>
<keyword evidence="6" id="KW-1185">Reference proteome</keyword>
<protein>
    <recommendedName>
        <fullName evidence="7">Pellino E3 ubiquitin protein ligase 1a</fullName>
    </recommendedName>
</protein>
<evidence type="ECO:0000256" key="1">
    <source>
        <dbReference type="ARBA" id="ARBA00005639"/>
    </source>
</evidence>
<evidence type="ECO:0000259" key="3">
    <source>
        <dbReference type="Pfam" id="PF04710"/>
    </source>
</evidence>
<dbReference type="EMBL" id="JAHRIN010025542">
    <property type="protein sequence ID" value="MEQ2199894.1"/>
    <property type="molecule type" value="Genomic_DNA"/>
</dbReference>
<organism evidence="5 6">
    <name type="scientific">Xenoophorus captivus</name>
    <dbReference type="NCBI Taxonomy" id="1517983"/>
    <lineage>
        <taxon>Eukaryota</taxon>
        <taxon>Metazoa</taxon>
        <taxon>Chordata</taxon>
        <taxon>Craniata</taxon>
        <taxon>Vertebrata</taxon>
        <taxon>Euteleostomi</taxon>
        <taxon>Actinopterygii</taxon>
        <taxon>Neopterygii</taxon>
        <taxon>Teleostei</taxon>
        <taxon>Neoteleostei</taxon>
        <taxon>Acanthomorphata</taxon>
        <taxon>Ovalentaria</taxon>
        <taxon>Atherinomorphae</taxon>
        <taxon>Cyprinodontiformes</taxon>
        <taxon>Goodeidae</taxon>
        <taxon>Xenoophorus</taxon>
    </lineage>
</organism>
<name>A0ABV0QVM8_9TELE</name>
<gene>
    <name evidence="5" type="ORF">XENOCAPTIV_016125</name>
</gene>
<evidence type="ECO:0000313" key="5">
    <source>
        <dbReference type="EMBL" id="MEQ2199894.1"/>
    </source>
</evidence>
<dbReference type="InterPro" id="IPR006800">
    <property type="entry name" value="Pellino_fam"/>
</dbReference>
<evidence type="ECO:0000256" key="2">
    <source>
        <dbReference type="ARBA" id="ARBA00022553"/>
    </source>
</evidence>